<dbReference type="GO" id="GO:0005634">
    <property type="term" value="C:nucleus"/>
    <property type="evidence" value="ECO:0007669"/>
    <property type="project" value="TreeGrafter"/>
</dbReference>
<accession>A0A5N5DS19</accession>
<feature type="region of interest" description="Disordered" evidence="6">
    <location>
        <begin position="458"/>
        <end position="487"/>
    </location>
</feature>
<dbReference type="AlphaFoldDB" id="A0A5N5DS19"/>
<feature type="compositionally biased region" description="Polar residues" evidence="6">
    <location>
        <begin position="521"/>
        <end position="549"/>
    </location>
</feature>
<dbReference type="InterPro" id="IPR036236">
    <property type="entry name" value="Znf_C2H2_sf"/>
</dbReference>
<reference evidence="8 9" key="1">
    <citation type="journal article" date="2019" name="Sci. Rep.">
        <title>A multi-omics analysis of the grapevine pathogen Lasiodiplodia theobromae reveals that temperature affects the expression of virulence- and pathogenicity-related genes.</title>
        <authorList>
            <person name="Felix C."/>
            <person name="Meneses R."/>
            <person name="Goncalves M.F.M."/>
            <person name="Tilleman L."/>
            <person name="Duarte A.S."/>
            <person name="Jorrin-Novo J.V."/>
            <person name="Van de Peer Y."/>
            <person name="Deforce D."/>
            <person name="Van Nieuwerburgh F."/>
            <person name="Esteves A.C."/>
            <person name="Alves A."/>
        </authorList>
    </citation>
    <scope>NUCLEOTIDE SEQUENCE [LARGE SCALE GENOMIC DNA]</scope>
    <source>
        <strain evidence="8 9">LA-SOL3</strain>
    </source>
</reference>
<gene>
    <name evidence="8" type="primary">SFP1_0</name>
    <name evidence="8" type="ORF">DBV05_g603</name>
</gene>
<dbReference type="InterPro" id="IPR051580">
    <property type="entry name" value="ZnF-Chromatin_assoc"/>
</dbReference>
<feature type="compositionally biased region" description="Low complexity" evidence="6">
    <location>
        <begin position="506"/>
        <end position="515"/>
    </location>
</feature>
<evidence type="ECO:0000313" key="9">
    <source>
        <dbReference type="Proteomes" id="UP000325902"/>
    </source>
</evidence>
<evidence type="ECO:0000256" key="5">
    <source>
        <dbReference type="PROSITE-ProRule" id="PRU00042"/>
    </source>
</evidence>
<evidence type="ECO:0000313" key="8">
    <source>
        <dbReference type="EMBL" id="KAB2580789.1"/>
    </source>
</evidence>
<keyword evidence="4" id="KW-0862">Zinc</keyword>
<feature type="domain" description="C2H2-type" evidence="7">
    <location>
        <begin position="720"/>
        <end position="747"/>
    </location>
</feature>
<dbReference type="SMART" id="SM00355">
    <property type="entry name" value="ZnF_C2H2"/>
    <property type="match status" value="2"/>
</dbReference>
<feature type="compositionally biased region" description="Polar residues" evidence="6">
    <location>
        <begin position="399"/>
        <end position="425"/>
    </location>
</feature>
<dbReference type="Gene3D" id="3.30.160.60">
    <property type="entry name" value="Classic Zinc Finger"/>
    <property type="match status" value="2"/>
</dbReference>
<feature type="compositionally biased region" description="Polar residues" evidence="6">
    <location>
        <begin position="224"/>
        <end position="235"/>
    </location>
</feature>
<dbReference type="PANTHER" id="PTHR23057">
    <property type="entry name" value="JUXTAPOSED WITH ANOTHER ZINC FINGER PROTEIN 1"/>
    <property type="match status" value="1"/>
</dbReference>
<feature type="compositionally biased region" description="Low complexity" evidence="6">
    <location>
        <begin position="236"/>
        <end position="249"/>
    </location>
</feature>
<feature type="region of interest" description="Disordered" evidence="6">
    <location>
        <begin position="504"/>
        <end position="550"/>
    </location>
</feature>
<evidence type="ECO:0000256" key="3">
    <source>
        <dbReference type="ARBA" id="ARBA00022771"/>
    </source>
</evidence>
<proteinExistence type="predicted"/>
<evidence type="ECO:0000256" key="1">
    <source>
        <dbReference type="ARBA" id="ARBA00022723"/>
    </source>
</evidence>
<dbReference type="PANTHER" id="PTHR23057:SF0">
    <property type="entry name" value="JUXTAPOSED WITH ANOTHER ZINC FINGER PROTEIN 1"/>
    <property type="match status" value="1"/>
</dbReference>
<feature type="region of interest" description="Disordered" evidence="6">
    <location>
        <begin position="385"/>
        <end position="425"/>
    </location>
</feature>
<feature type="domain" description="C2H2-type" evidence="7">
    <location>
        <begin position="659"/>
        <end position="689"/>
    </location>
</feature>
<dbReference type="EMBL" id="VCHE01000002">
    <property type="protein sequence ID" value="KAB2580789.1"/>
    <property type="molecule type" value="Genomic_DNA"/>
</dbReference>
<feature type="compositionally biased region" description="Basic and acidic residues" evidence="6">
    <location>
        <begin position="141"/>
        <end position="150"/>
    </location>
</feature>
<keyword evidence="2" id="KW-0677">Repeat</keyword>
<evidence type="ECO:0000259" key="7">
    <source>
        <dbReference type="PROSITE" id="PS50157"/>
    </source>
</evidence>
<feature type="compositionally biased region" description="Low complexity" evidence="6">
    <location>
        <begin position="127"/>
        <end position="136"/>
    </location>
</feature>
<comment type="caution">
    <text evidence="8">The sequence shown here is derived from an EMBL/GenBank/DDBJ whole genome shotgun (WGS) entry which is preliminary data.</text>
</comment>
<evidence type="ECO:0000256" key="2">
    <source>
        <dbReference type="ARBA" id="ARBA00022737"/>
    </source>
</evidence>
<dbReference type="OrthoDB" id="3269380at2759"/>
<dbReference type="PROSITE" id="PS00028">
    <property type="entry name" value="ZINC_FINGER_C2H2_1"/>
    <property type="match status" value="1"/>
</dbReference>
<feature type="compositionally biased region" description="Low complexity" evidence="6">
    <location>
        <begin position="470"/>
        <end position="483"/>
    </location>
</feature>
<keyword evidence="9" id="KW-1185">Reference proteome</keyword>
<protein>
    <submittedName>
        <fullName evidence="8">Transcription factor SFP1</fullName>
    </submittedName>
</protein>
<dbReference type="Proteomes" id="UP000325902">
    <property type="component" value="Unassembled WGS sequence"/>
</dbReference>
<dbReference type="GO" id="GO:0008270">
    <property type="term" value="F:zinc ion binding"/>
    <property type="evidence" value="ECO:0007669"/>
    <property type="project" value="UniProtKB-KW"/>
</dbReference>
<name>A0A5N5DS19_9PEZI</name>
<organism evidence="8 9">
    <name type="scientific">Lasiodiplodia theobromae</name>
    <dbReference type="NCBI Taxonomy" id="45133"/>
    <lineage>
        <taxon>Eukaryota</taxon>
        <taxon>Fungi</taxon>
        <taxon>Dikarya</taxon>
        <taxon>Ascomycota</taxon>
        <taxon>Pezizomycotina</taxon>
        <taxon>Dothideomycetes</taxon>
        <taxon>Dothideomycetes incertae sedis</taxon>
        <taxon>Botryosphaeriales</taxon>
        <taxon>Botryosphaeriaceae</taxon>
        <taxon>Lasiodiplodia</taxon>
    </lineage>
</organism>
<evidence type="ECO:0000256" key="6">
    <source>
        <dbReference type="SAM" id="MobiDB-lite"/>
    </source>
</evidence>
<evidence type="ECO:0000256" key="4">
    <source>
        <dbReference type="ARBA" id="ARBA00022833"/>
    </source>
</evidence>
<dbReference type="InterPro" id="IPR013087">
    <property type="entry name" value="Znf_C2H2_type"/>
</dbReference>
<keyword evidence="3 5" id="KW-0863">Zinc-finger</keyword>
<dbReference type="SUPFAM" id="SSF57667">
    <property type="entry name" value="beta-beta-alpha zinc fingers"/>
    <property type="match status" value="1"/>
</dbReference>
<sequence length="783" mass="84372">MRSRKRGPAALLVPAAIGRLHHSARRVNRSAAQRRRLSYLTAPALAIRIHSVNLAWLARPATAQRRVPPAWFDPAAPPTEPIPLAESGTPIDITAVRRSTEKLASLQTPPPLSNSPNSSALDRESTVDPTPVTTPVFAHPEPARSKEKGLHFSWQSTPSGHAHPLDPLELDGDILFDDAADCTRPLLPASPPPLGIGQQPLSLHQASNRAAQMAAIDGPVDIATSRQNSTSPRNQTSTLSAALQGAAAQPIATPTSAPRSGNDGRLSIGARQDSISHIGSYYGTGARPISVKDRPRRESTTAGSLLNGMSWGGVSVGSWIRDDIVMAGTSPYAFGRSPSFHSSSYLPKMEANFMKDFNCCGLTLDSLHELLQHFEECHAAPSATMQRSSISGQGGFNNGGRNSITSGGINPQQAENQQMPHQQNGFRPQQFQNQQFTSNGFNKSQLSTVQDMDTLEDMEMDDPQTPMGVPQQQFSAQPPQFGQNNDRQPQLNINLANNVQNQAFRTSTPTTPNTNHPGFPLQNNPTVSSVNTPTLGAAGQQRTPDSSVPGTPGEFDQDLGNYFGGLPMGMNAQMMQGNNMDFGNMGFNQNGYDCVDGTIDQPAKRLYSKQGGGLTPQQLQFALRQGKLGTDSELAKQLRASQLIMANGGIFPGEEIKPFKCPVIGCEKAYKNQNGLKYHKQHGHQNQQLKENADGTFSIVDPETSVPYPGTVGMEKEKPYRCETCGKRYKNLNGLKYHRAHSPPCNPELKLNAMNLLSAANLQGMNVNVAGAGMAGMGNDGMF</sequence>
<dbReference type="PROSITE" id="PS50157">
    <property type="entry name" value="ZINC_FINGER_C2H2_2"/>
    <property type="match status" value="2"/>
</dbReference>
<feature type="region of interest" description="Disordered" evidence="6">
    <location>
        <begin position="102"/>
        <end position="164"/>
    </location>
</feature>
<feature type="region of interest" description="Disordered" evidence="6">
    <location>
        <begin position="223"/>
        <end position="267"/>
    </location>
</feature>
<keyword evidence="1" id="KW-0479">Metal-binding</keyword>